<dbReference type="RefSeq" id="WP_060926434.1">
    <property type="nucleotide sequence ID" value="NZ_FNSQ01000005.1"/>
</dbReference>
<keyword evidence="4" id="KW-0874">Quinone</keyword>
<dbReference type="InterPro" id="IPR012932">
    <property type="entry name" value="VKOR"/>
</dbReference>
<proteinExistence type="inferred from homology"/>
<organism evidence="12 13">
    <name type="scientific">Microbacterium hydrocarbonoxydans</name>
    <dbReference type="NCBI Taxonomy" id="273678"/>
    <lineage>
        <taxon>Bacteria</taxon>
        <taxon>Bacillati</taxon>
        <taxon>Actinomycetota</taxon>
        <taxon>Actinomycetes</taxon>
        <taxon>Micrococcales</taxon>
        <taxon>Microbacteriaceae</taxon>
        <taxon>Microbacterium</taxon>
    </lineage>
</organism>
<gene>
    <name evidence="12" type="ORF">SAMN04489807_1650</name>
</gene>
<dbReference type="OrthoDB" id="9783799at2"/>
<sequence>MSEQRTRPVVYAVWLIIASVIGWFAAFQLTVEKFVLLENPTDALACDVSPFIQCSKNLGSWQGEIFGFPNPLLGLTGWMAPLVLGVAILAGARFPRWFWAVFGAGITFAFGLVCWLIGQSLYAPNLGVLCPWCMVTWAVTIPTFFATMLHLTRNGTFTRNEKAQERAGSLMQWVPLATVLAYAVIIMMAQLQGLDFLGEMARILF</sequence>
<evidence type="ECO:0000256" key="4">
    <source>
        <dbReference type="ARBA" id="ARBA00022719"/>
    </source>
</evidence>
<evidence type="ECO:0000256" key="9">
    <source>
        <dbReference type="ARBA" id="ARBA00023284"/>
    </source>
</evidence>
<feature type="transmembrane region" description="Helical" evidence="10">
    <location>
        <begin position="72"/>
        <end position="90"/>
    </location>
</feature>
<keyword evidence="9" id="KW-0676">Redox-active center</keyword>
<feature type="domain" description="Vitamin K epoxide reductase" evidence="11">
    <location>
        <begin position="8"/>
        <end position="151"/>
    </location>
</feature>
<dbReference type="Proteomes" id="UP000183750">
    <property type="component" value="Unassembled WGS sequence"/>
</dbReference>
<dbReference type="GO" id="GO:0016020">
    <property type="term" value="C:membrane"/>
    <property type="evidence" value="ECO:0007669"/>
    <property type="project" value="UniProtKB-SubCell"/>
</dbReference>
<dbReference type="EMBL" id="FNSQ01000005">
    <property type="protein sequence ID" value="SEB65275.1"/>
    <property type="molecule type" value="Genomic_DNA"/>
</dbReference>
<evidence type="ECO:0000256" key="1">
    <source>
        <dbReference type="ARBA" id="ARBA00004141"/>
    </source>
</evidence>
<keyword evidence="6" id="KW-0560">Oxidoreductase</keyword>
<evidence type="ECO:0000256" key="7">
    <source>
        <dbReference type="ARBA" id="ARBA00023136"/>
    </source>
</evidence>
<keyword evidence="5 10" id="KW-1133">Transmembrane helix</keyword>
<accession>A0A1H4L4L9</accession>
<evidence type="ECO:0000256" key="2">
    <source>
        <dbReference type="ARBA" id="ARBA00006214"/>
    </source>
</evidence>
<evidence type="ECO:0000256" key="5">
    <source>
        <dbReference type="ARBA" id="ARBA00022989"/>
    </source>
</evidence>
<comment type="similarity">
    <text evidence="2">Belongs to the VKOR family.</text>
</comment>
<dbReference type="GO" id="GO:0016491">
    <property type="term" value="F:oxidoreductase activity"/>
    <property type="evidence" value="ECO:0007669"/>
    <property type="project" value="UniProtKB-KW"/>
</dbReference>
<feature type="transmembrane region" description="Helical" evidence="10">
    <location>
        <begin position="97"/>
        <end position="118"/>
    </location>
</feature>
<dbReference type="GO" id="GO:0048038">
    <property type="term" value="F:quinone binding"/>
    <property type="evidence" value="ECO:0007669"/>
    <property type="project" value="UniProtKB-KW"/>
</dbReference>
<keyword evidence="3 10" id="KW-0812">Transmembrane</keyword>
<keyword evidence="7 10" id="KW-0472">Membrane</keyword>
<keyword evidence="13" id="KW-1185">Reference proteome</keyword>
<dbReference type="SMART" id="SM00756">
    <property type="entry name" value="VKc"/>
    <property type="match status" value="1"/>
</dbReference>
<feature type="transmembrane region" description="Helical" evidence="10">
    <location>
        <begin position="9"/>
        <end position="31"/>
    </location>
</feature>
<dbReference type="InterPro" id="IPR041714">
    <property type="entry name" value="VKOR_Actinobacteria"/>
</dbReference>
<dbReference type="CDD" id="cd12922">
    <property type="entry name" value="VKOR_5"/>
    <property type="match status" value="1"/>
</dbReference>
<evidence type="ECO:0000256" key="6">
    <source>
        <dbReference type="ARBA" id="ARBA00023002"/>
    </source>
</evidence>
<protein>
    <submittedName>
        <fullName evidence="12">Uncharacterized membrane protein</fullName>
    </submittedName>
</protein>
<evidence type="ECO:0000259" key="11">
    <source>
        <dbReference type="SMART" id="SM00756"/>
    </source>
</evidence>
<dbReference type="InterPro" id="IPR038354">
    <property type="entry name" value="VKOR_sf"/>
</dbReference>
<dbReference type="AlphaFoldDB" id="A0A1H4L4L9"/>
<dbReference type="Gene3D" id="1.20.1440.130">
    <property type="entry name" value="VKOR domain"/>
    <property type="match status" value="1"/>
</dbReference>
<feature type="transmembrane region" description="Helical" evidence="10">
    <location>
        <begin position="170"/>
        <end position="191"/>
    </location>
</feature>
<feature type="transmembrane region" description="Helical" evidence="10">
    <location>
        <begin position="124"/>
        <end position="149"/>
    </location>
</feature>
<keyword evidence="8" id="KW-1015">Disulfide bond</keyword>
<evidence type="ECO:0000313" key="12">
    <source>
        <dbReference type="EMBL" id="SEB65275.1"/>
    </source>
</evidence>
<comment type="subcellular location">
    <subcellularLocation>
        <location evidence="1">Membrane</location>
        <topology evidence="1">Multi-pass membrane protein</topology>
    </subcellularLocation>
</comment>
<evidence type="ECO:0000256" key="10">
    <source>
        <dbReference type="SAM" id="Phobius"/>
    </source>
</evidence>
<dbReference type="Pfam" id="PF07884">
    <property type="entry name" value="VKOR"/>
    <property type="match status" value="1"/>
</dbReference>
<name>A0A1H4L4L9_9MICO</name>
<evidence type="ECO:0000313" key="13">
    <source>
        <dbReference type="Proteomes" id="UP000183750"/>
    </source>
</evidence>
<reference evidence="13" key="1">
    <citation type="submission" date="2016-10" db="EMBL/GenBank/DDBJ databases">
        <authorList>
            <person name="Varghese N."/>
            <person name="Submissions S."/>
        </authorList>
    </citation>
    <scope>NUCLEOTIDE SEQUENCE [LARGE SCALE GENOMIC DNA]</scope>
    <source>
        <strain evidence="13">DSM 16089</strain>
    </source>
</reference>
<evidence type="ECO:0000256" key="3">
    <source>
        <dbReference type="ARBA" id="ARBA00022692"/>
    </source>
</evidence>
<evidence type="ECO:0000256" key="8">
    <source>
        <dbReference type="ARBA" id="ARBA00023157"/>
    </source>
</evidence>